<name>A0A6B2NL70_9RHOB</name>
<organism evidence="1">
    <name type="scientific">Ruegeria sp. PrR005</name>
    <dbReference type="NCBI Taxonomy" id="2706882"/>
    <lineage>
        <taxon>Bacteria</taxon>
        <taxon>Pseudomonadati</taxon>
        <taxon>Pseudomonadota</taxon>
        <taxon>Alphaproteobacteria</taxon>
        <taxon>Rhodobacterales</taxon>
        <taxon>Roseobacteraceae</taxon>
        <taxon>Ruegeria</taxon>
    </lineage>
</organism>
<accession>A0A6B2NL70</accession>
<dbReference type="RefSeq" id="WP_164128753.1">
    <property type="nucleotide sequence ID" value="NZ_JAAGOX010000011.1"/>
</dbReference>
<reference evidence="1" key="1">
    <citation type="submission" date="2020-02" db="EMBL/GenBank/DDBJ databases">
        <title>Delineation of the pyrene-degrading pathway in Roseobacter clade bacteria by genomic analysis.</title>
        <authorList>
            <person name="Zhou H."/>
            <person name="Wang H."/>
        </authorList>
    </citation>
    <scope>NUCLEOTIDE SEQUENCE</scope>
    <source>
        <strain evidence="1">PrR005</strain>
    </source>
</reference>
<dbReference type="AlphaFoldDB" id="A0A6B2NL70"/>
<proteinExistence type="predicted"/>
<protein>
    <submittedName>
        <fullName evidence="1">Uncharacterized protein</fullName>
    </submittedName>
</protein>
<comment type="caution">
    <text evidence="1">The sequence shown here is derived from an EMBL/GenBank/DDBJ whole genome shotgun (WGS) entry which is preliminary data.</text>
</comment>
<dbReference type="EMBL" id="JAAGOX010000011">
    <property type="protein sequence ID" value="NDW44786.1"/>
    <property type="molecule type" value="Genomic_DNA"/>
</dbReference>
<evidence type="ECO:0000313" key="1">
    <source>
        <dbReference type="EMBL" id="NDW44786.1"/>
    </source>
</evidence>
<gene>
    <name evidence="1" type="ORF">G0P99_07440</name>
</gene>
<sequence length="58" mass="6817">MILHTDTALMIHRPAHLHRLSQEERVAARLVTRRRILTSGLVNRLSRVFTFWHGMKVS</sequence>